<evidence type="ECO:0000313" key="15">
    <source>
        <dbReference type="Proteomes" id="UP000321570"/>
    </source>
</evidence>
<dbReference type="SUPFAM" id="SSF55681">
    <property type="entry name" value="Class II aaRS and biotin synthetases"/>
    <property type="match status" value="1"/>
</dbReference>
<dbReference type="InterPro" id="IPR018162">
    <property type="entry name" value="Ala-tRNA-ligase_IIc_anticod-bd"/>
</dbReference>
<keyword evidence="15" id="KW-1185">Reference proteome</keyword>
<dbReference type="SUPFAM" id="SSF101353">
    <property type="entry name" value="Putative anticodon-binding domain of alanyl-tRNA synthetase (AlaRS)"/>
    <property type="match status" value="1"/>
</dbReference>
<evidence type="ECO:0000256" key="12">
    <source>
        <dbReference type="ARBA" id="ARBA00048300"/>
    </source>
</evidence>
<accession>A0A564Z752</accession>
<evidence type="ECO:0000313" key="14">
    <source>
        <dbReference type="EMBL" id="VUZ54843.1"/>
    </source>
</evidence>
<dbReference type="GO" id="GO:0002161">
    <property type="term" value="F:aminoacyl-tRNA deacylase activity"/>
    <property type="evidence" value="ECO:0007669"/>
    <property type="project" value="TreeGrafter"/>
</dbReference>
<evidence type="ECO:0000256" key="4">
    <source>
        <dbReference type="ARBA" id="ARBA00022598"/>
    </source>
</evidence>
<organism evidence="14 15">
    <name type="scientific">Hymenolepis diminuta</name>
    <name type="common">Rat tapeworm</name>
    <dbReference type="NCBI Taxonomy" id="6216"/>
    <lineage>
        <taxon>Eukaryota</taxon>
        <taxon>Metazoa</taxon>
        <taxon>Spiralia</taxon>
        <taxon>Lophotrochozoa</taxon>
        <taxon>Platyhelminthes</taxon>
        <taxon>Cestoda</taxon>
        <taxon>Eucestoda</taxon>
        <taxon>Cyclophyllidea</taxon>
        <taxon>Hymenolepididae</taxon>
        <taxon>Hymenolepis</taxon>
    </lineage>
</organism>
<keyword evidence="3" id="KW-0820">tRNA-binding</keyword>
<dbReference type="Gene3D" id="3.30.980.10">
    <property type="entry name" value="Threonyl-trna Synthetase, Chain A, domain 2"/>
    <property type="match status" value="1"/>
</dbReference>
<evidence type="ECO:0000256" key="10">
    <source>
        <dbReference type="ARBA" id="ARBA00022917"/>
    </source>
</evidence>
<dbReference type="GO" id="GO:0005739">
    <property type="term" value="C:mitochondrion"/>
    <property type="evidence" value="ECO:0007669"/>
    <property type="project" value="TreeGrafter"/>
</dbReference>
<dbReference type="InterPro" id="IPR045864">
    <property type="entry name" value="aa-tRNA-synth_II/BPL/LPL"/>
</dbReference>
<evidence type="ECO:0000256" key="5">
    <source>
        <dbReference type="ARBA" id="ARBA00022723"/>
    </source>
</evidence>
<dbReference type="InterPro" id="IPR018165">
    <property type="entry name" value="Ala-tRNA-synth_IIc_core"/>
</dbReference>
<comment type="catalytic activity">
    <reaction evidence="12">
        <text>tRNA(Ala) + L-alanine + ATP = L-alanyl-tRNA(Ala) + AMP + diphosphate</text>
        <dbReference type="Rhea" id="RHEA:12540"/>
        <dbReference type="Rhea" id="RHEA-COMP:9657"/>
        <dbReference type="Rhea" id="RHEA-COMP:9923"/>
        <dbReference type="ChEBI" id="CHEBI:30616"/>
        <dbReference type="ChEBI" id="CHEBI:33019"/>
        <dbReference type="ChEBI" id="CHEBI:57972"/>
        <dbReference type="ChEBI" id="CHEBI:78442"/>
        <dbReference type="ChEBI" id="CHEBI:78497"/>
        <dbReference type="ChEBI" id="CHEBI:456215"/>
        <dbReference type="EC" id="6.1.1.7"/>
    </reaction>
</comment>
<dbReference type="PANTHER" id="PTHR11777">
    <property type="entry name" value="ALANYL-TRNA SYNTHETASE"/>
    <property type="match status" value="1"/>
</dbReference>
<dbReference type="GO" id="GO:0005524">
    <property type="term" value="F:ATP binding"/>
    <property type="evidence" value="ECO:0007669"/>
    <property type="project" value="UniProtKB-KW"/>
</dbReference>
<dbReference type="InterPro" id="IPR050058">
    <property type="entry name" value="Ala-tRNA_ligase"/>
</dbReference>
<dbReference type="Gene3D" id="2.40.30.130">
    <property type="match status" value="1"/>
</dbReference>
<keyword evidence="4" id="KW-0436">Ligase</keyword>
<gene>
    <name evidence="14" type="ORF">WMSIL1_LOCUS12829</name>
</gene>
<feature type="domain" description="Alanyl-transfer RNA synthetases family profile" evidence="13">
    <location>
        <begin position="51"/>
        <end position="917"/>
    </location>
</feature>
<dbReference type="GO" id="GO:0006419">
    <property type="term" value="P:alanyl-tRNA aminoacylation"/>
    <property type="evidence" value="ECO:0007669"/>
    <property type="project" value="InterPro"/>
</dbReference>
<keyword evidence="8" id="KW-0067">ATP-binding</keyword>
<keyword evidence="5" id="KW-0479">Metal-binding</keyword>
<evidence type="ECO:0000256" key="1">
    <source>
        <dbReference type="ARBA" id="ARBA00008226"/>
    </source>
</evidence>
<evidence type="ECO:0000256" key="9">
    <source>
        <dbReference type="ARBA" id="ARBA00022884"/>
    </source>
</evidence>
<evidence type="ECO:0000256" key="3">
    <source>
        <dbReference type="ARBA" id="ARBA00022555"/>
    </source>
</evidence>
<dbReference type="EMBL" id="CABIJS010000666">
    <property type="protein sequence ID" value="VUZ54843.1"/>
    <property type="molecule type" value="Genomic_DNA"/>
</dbReference>
<evidence type="ECO:0000256" key="7">
    <source>
        <dbReference type="ARBA" id="ARBA00022833"/>
    </source>
</evidence>
<comment type="similarity">
    <text evidence="1">Belongs to the class-II aminoacyl-tRNA synthetase family.</text>
</comment>
<dbReference type="SUPFAM" id="SSF50447">
    <property type="entry name" value="Translation proteins"/>
    <property type="match status" value="1"/>
</dbReference>
<evidence type="ECO:0000256" key="6">
    <source>
        <dbReference type="ARBA" id="ARBA00022741"/>
    </source>
</evidence>
<evidence type="ECO:0000256" key="2">
    <source>
        <dbReference type="ARBA" id="ARBA00013168"/>
    </source>
</evidence>
<dbReference type="InterPro" id="IPR018163">
    <property type="entry name" value="Thr/Ala-tRNA-synth_IIc_edit"/>
</dbReference>
<dbReference type="FunFam" id="3.30.930.10:FF:000011">
    <property type="entry name" value="Alanine--tRNA ligase, cytoplasmic"/>
    <property type="match status" value="1"/>
</dbReference>
<dbReference type="PROSITE" id="PS50860">
    <property type="entry name" value="AA_TRNA_LIGASE_II_ALA"/>
    <property type="match status" value="1"/>
</dbReference>
<dbReference type="EC" id="6.1.1.7" evidence="2"/>
<name>A0A564Z752_HYMDI</name>
<dbReference type="CDD" id="cd00673">
    <property type="entry name" value="AlaRS_core"/>
    <property type="match status" value="1"/>
</dbReference>
<keyword evidence="9" id="KW-0694">RNA-binding</keyword>
<sequence length="1151" mass="129047">MRTSIIRKFVRNYISQTHYGRPDFLGECGIDHPYPFRRRVPVHPKMNFAISYSDDIRAEFLAYFRERNHTLVAPSSVYPRHIEGSYFINAGMNQFKPLFLRGTDEDQNPEGEFANLTKAANSQPCIRIGGRHDDLNDVGYDTSHHTMFEMLGNWSFGSYGREVACRQMWHFLTEVLRIPKSALYVTFFNGSRDLKLPPDEEAREIWFDIGVSERKLLAIAGDSNFWQADEASGGLCGPCTEIHVDYSALNGKRDMTCARCLVNDKNPRVVELWNCVFITHRMTKGPNGETVLQELPAISVDTGLGLERIASVMQGTMTTYDTDVFYRLIDNIHSEALRIIGSTVPSYTSDFVFEEELEEEFAKPRKTGPDPPPRKQTLFEEIIFGPPPLFPKVKPERIVDYTALRRDIAYRIVADHSRALATAMRDGLLPGRQGVSLKLRHLIHRATRAAILTGLDSATRPELLKRIVGQIPLAAPFKAELEGSMARPSKPVHSDDQISEIIQQEVDSFLPRFDKIENTFLNCMKDVGYEGVLSAEQLNGLQSGHYGEPLSWDMICAQARWYGLKPPIDPSLPPPPVEKTFSLASLRDFFFRTPVTQDNQKYEVKRVKEQDQHTYEVPPLKANLLAVIVGKDRNLQIVEDFYQLPGILSSEEGDKGSQLGLVFDRTNFYSPCGGQASDIGVIRSAENQEIVFNVESVEKLEKSNTTISNDGWVIHWVSPSLGSLASTKPPSCLVLCPDSEYRANLMRNHTAQHLLNWAFAKELTSKSFSPTNQSSVHHGSRVDPDKFSLRLTILESADKLETLVGNVEARCRAAIQAKLPIISRELNLSEVMERTFVQRFPWETYPQKVRTVCIGGDLETIDEKINGLTGFFSAELCGGTHVQQTEDLVDVVIVGLRARNQSVKEFIGISGESAVRARCYGSQQMLHISTELGFIQEVIMKSPDSLPDLITCAERLVTIQSEVDNILGGSSGACLLSHLDRCAVKRYQERLSSLLGAVRTAARKASGVPENVDPIMVEQLARLIEDGGSRGDDSSPIARPFNISNFNKFALSILHLAPKRPVVLYQKGLAIFYHPESNEKAMTWAQISVKRLNLEGSNLTTRVEGFKRSNLGDGADHFAVVRLLSSKGKRQRDWKPYFCQLVSAINESVPN</sequence>
<keyword evidence="6" id="KW-0547">Nucleotide-binding</keyword>
<reference evidence="14 15" key="1">
    <citation type="submission" date="2019-07" db="EMBL/GenBank/DDBJ databases">
        <authorList>
            <person name="Jastrzebski P J."/>
            <person name="Paukszto L."/>
            <person name="Jastrzebski P J."/>
        </authorList>
    </citation>
    <scope>NUCLEOTIDE SEQUENCE [LARGE SCALE GENOMIC DNA]</scope>
    <source>
        <strain evidence="14 15">WMS-il1</strain>
    </source>
</reference>
<dbReference type="PRINTS" id="PR00980">
    <property type="entry name" value="TRNASYNTHALA"/>
</dbReference>
<dbReference type="Proteomes" id="UP000321570">
    <property type="component" value="Unassembled WGS sequence"/>
</dbReference>
<evidence type="ECO:0000259" key="13">
    <source>
        <dbReference type="PROSITE" id="PS50860"/>
    </source>
</evidence>
<dbReference type="FunFam" id="3.30.980.10:FF:000004">
    <property type="entry name" value="Alanine--tRNA ligase, cytoplasmic"/>
    <property type="match status" value="1"/>
</dbReference>
<dbReference type="SUPFAM" id="SSF55186">
    <property type="entry name" value="ThrRS/AlaRS common domain"/>
    <property type="match status" value="1"/>
</dbReference>
<keyword evidence="11" id="KW-0030">Aminoacyl-tRNA synthetase</keyword>
<keyword evidence="7" id="KW-0862">Zinc</keyword>
<dbReference type="AlphaFoldDB" id="A0A564Z752"/>
<dbReference type="InterPro" id="IPR009000">
    <property type="entry name" value="Transl_B-barrel_sf"/>
</dbReference>
<dbReference type="Pfam" id="PF01411">
    <property type="entry name" value="tRNA-synt_2c"/>
    <property type="match status" value="2"/>
</dbReference>
<dbReference type="Gene3D" id="3.30.930.10">
    <property type="entry name" value="Bira Bifunctional Protein, Domain 2"/>
    <property type="match status" value="1"/>
</dbReference>
<dbReference type="GO" id="GO:0000049">
    <property type="term" value="F:tRNA binding"/>
    <property type="evidence" value="ECO:0007669"/>
    <property type="project" value="UniProtKB-KW"/>
</dbReference>
<dbReference type="GO" id="GO:0004813">
    <property type="term" value="F:alanine-tRNA ligase activity"/>
    <property type="evidence" value="ECO:0007669"/>
    <property type="project" value="UniProtKB-EC"/>
</dbReference>
<evidence type="ECO:0000256" key="11">
    <source>
        <dbReference type="ARBA" id="ARBA00023146"/>
    </source>
</evidence>
<proteinExistence type="inferred from homology"/>
<dbReference type="InterPro" id="IPR018164">
    <property type="entry name" value="Ala-tRNA-synth_IIc_N"/>
</dbReference>
<protein>
    <recommendedName>
        <fullName evidence="2">alanine--tRNA ligase</fullName>
        <ecNumber evidence="2">6.1.1.7</ecNumber>
    </recommendedName>
</protein>
<dbReference type="GO" id="GO:0046872">
    <property type="term" value="F:metal ion binding"/>
    <property type="evidence" value="ECO:0007669"/>
    <property type="project" value="UniProtKB-KW"/>
</dbReference>
<keyword evidence="10" id="KW-0648">Protein biosynthesis</keyword>
<evidence type="ECO:0000256" key="8">
    <source>
        <dbReference type="ARBA" id="ARBA00022840"/>
    </source>
</evidence>
<dbReference type="InterPro" id="IPR002318">
    <property type="entry name" value="Ala-tRNA-lgiase_IIc"/>
</dbReference>
<dbReference type="PANTHER" id="PTHR11777:SF9">
    <property type="entry name" value="ALANINE--TRNA LIGASE, CYTOPLASMIC"/>
    <property type="match status" value="1"/>
</dbReference>